<feature type="region of interest" description="Disordered" evidence="1">
    <location>
        <begin position="124"/>
        <end position="230"/>
    </location>
</feature>
<feature type="compositionally biased region" description="Basic and acidic residues" evidence="1">
    <location>
        <begin position="185"/>
        <end position="194"/>
    </location>
</feature>
<feature type="compositionally biased region" description="Gly residues" evidence="1">
    <location>
        <begin position="157"/>
        <end position="169"/>
    </location>
</feature>
<evidence type="ECO:0000313" key="2">
    <source>
        <dbReference type="EMBL" id="GER81718.1"/>
    </source>
</evidence>
<dbReference type="AlphaFoldDB" id="A0A5J4JVS7"/>
<dbReference type="Proteomes" id="UP000334820">
    <property type="component" value="Unassembled WGS sequence"/>
</dbReference>
<gene>
    <name evidence="2" type="ORF">KTAU_03560</name>
</gene>
<accession>A0A5J4JVS7</accession>
<evidence type="ECO:0000313" key="3">
    <source>
        <dbReference type="Proteomes" id="UP000334820"/>
    </source>
</evidence>
<feature type="compositionally biased region" description="Gly residues" evidence="1">
    <location>
        <begin position="127"/>
        <end position="145"/>
    </location>
</feature>
<protein>
    <submittedName>
        <fullName evidence="2">Uncharacterized protein</fullName>
    </submittedName>
</protein>
<dbReference type="EMBL" id="BKZV01000001">
    <property type="protein sequence ID" value="GER81718.1"/>
    <property type="molecule type" value="Genomic_DNA"/>
</dbReference>
<comment type="caution">
    <text evidence="2">The sequence shown here is derived from an EMBL/GenBank/DDBJ whole genome shotgun (WGS) entry which is preliminary data.</text>
</comment>
<reference evidence="2 3" key="1">
    <citation type="journal article" date="2019" name="Int. J. Syst. Evol. Microbiol.">
        <title>Thermogemmatispora aurantia sp. nov. and Thermogemmatispora argillosa sp. nov., within the class Ktedonobacteria, and emended description of the genus Thermogemmatispora.</title>
        <authorList>
            <person name="Zheng Y."/>
            <person name="Wang C.M."/>
            <person name="Sakai Y."/>
            <person name="Abe K."/>
            <person name="Yokota A."/>
            <person name="Yabe S."/>
        </authorList>
    </citation>
    <scope>NUCLEOTIDE SEQUENCE [LARGE SCALE GENOMIC DNA]</scope>
    <source>
        <strain evidence="2 3">A1-2</strain>
    </source>
</reference>
<organism evidence="2 3">
    <name type="scientific">Thermogemmatispora aurantia</name>
    <dbReference type="NCBI Taxonomy" id="2045279"/>
    <lineage>
        <taxon>Bacteria</taxon>
        <taxon>Bacillati</taxon>
        <taxon>Chloroflexota</taxon>
        <taxon>Ktedonobacteria</taxon>
        <taxon>Thermogemmatisporales</taxon>
        <taxon>Thermogemmatisporaceae</taxon>
        <taxon>Thermogemmatispora</taxon>
    </lineage>
</organism>
<dbReference type="RefSeq" id="WP_151726729.1">
    <property type="nucleotide sequence ID" value="NZ_BKZV01000001.1"/>
</dbReference>
<sequence>MTAVAVGTTSQATAATERRAFWTVAQLRRRCGGLTAPELARRAGVPLRTVYLMEIGGAVSWEEARRVLSVLRERLACCGLGEIEVVGGFIVSEELQRQAWRVLTESDFRLFVYGSQVPLPPLAEAGAGTGTGTGTGRGAGTGAGSDAGHDAATDAGRGAGTGASTGTGRGEAEAGPVLGQAGPDTGRDMRRGIAEAEAEGMIRGGSALGADAAGEEGERGAEQVQTRPLSVGAVASSASVSAGAARLGRWVRSQRLSKIPFP</sequence>
<name>A0A5J4JVS7_9CHLR</name>
<proteinExistence type="predicted"/>
<keyword evidence="3" id="KW-1185">Reference proteome</keyword>
<evidence type="ECO:0000256" key="1">
    <source>
        <dbReference type="SAM" id="MobiDB-lite"/>
    </source>
</evidence>